<evidence type="ECO:0000256" key="3">
    <source>
        <dbReference type="ARBA" id="ARBA00022989"/>
    </source>
</evidence>
<keyword evidence="3 5" id="KW-1133">Transmembrane helix</keyword>
<organism evidence="7 8">
    <name type="scientific">Tritrichomonas musculus</name>
    <dbReference type="NCBI Taxonomy" id="1915356"/>
    <lineage>
        <taxon>Eukaryota</taxon>
        <taxon>Metamonada</taxon>
        <taxon>Parabasalia</taxon>
        <taxon>Tritrichomonadida</taxon>
        <taxon>Tritrichomonadidae</taxon>
        <taxon>Tritrichomonas</taxon>
    </lineage>
</organism>
<dbReference type="Proteomes" id="UP001470230">
    <property type="component" value="Unassembled WGS sequence"/>
</dbReference>
<feature type="transmembrane region" description="Helical" evidence="5">
    <location>
        <begin position="313"/>
        <end position="335"/>
    </location>
</feature>
<evidence type="ECO:0000256" key="5">
    <source>
        <dbReference type="SAM" id="Phobius"/>
    </source>
</evidence>
<name>A0ABR2KKT0_9EUKA</name>
<dbReference type="Pfam" id="PF08016">
    <property type="entry name" value="PKD_channel"/>
    <property type="match status" value="1"/>
</dbReference>
<reference evidence="7 8" key="1">
    <citation type="submission" date="2024-04" db="EMBL/GenBank/DDBJ databases">
        <title>Tritrichomonas musculus Genome.</title>
        <authorList>
            <person name="Alves-Ferreira E."/>
            <person name="Grigg M."/>
            <person name="Lorenzi H."/>
            <person name="Galac M."/>
        </authorList>
    </citation>
    <scope>NUCLEOTIDE SEQUENCE [LARGE SCALE GENOMIC DNA]</scope>
    <source>
        <strain evidence="7 8">EAF2021</strain>
    </source>
</reference>
<evidence type="ECO:0000313" key="8">
    <source>
        <dbReference type="Proteomes" id="UP001470230"/>
    </source>
</evidence>
<dbReference type="InterPro" id="IPR039031">
    <property type="entry name" value="Mucolipin"/>
</dbReference>
<feature type="domain" description="Polycystin cation channel PKD1/PKD2" evidence="6">
    <location>
        <begin position="317"/>
        <end position="446"/>
    </location>
</feature>
<feature type="transmembrane region" description="Helical" evidence="5">
    <location>
        <begin position="40"/>
        <end position="61"/>
    </location>
</feature>
<dbReference type="EMBL" id="JAPFFF010000004">
    <property type="protein sequence ID" value="KAK8891686.1"/>
    <property type="molecule type" value="Genomic_DNA"/>
</dbReference>
<comment type="subcellular location">
    <subcellularLocation>
        <location evidence="1">Membrane</location>
        <topology evidence="1">Multi-pass membrane protein</topology>
    </subcellularLocation>
</comment>
<evidence type="ECO:0000256" key="2">
    <source>
        <dbReference type="ARBA" id="ARBA00022692"/>
    </source>
</evidence>
<evidence type="ECO:0000256" key="1">
    <source>
        <dbReference type="ARBA" id="ARBA00004141"/>
    </source>
</evidence>
<protein>
    <recommendedName>
        <fullName evidence="6">Polycystin cation channel PKD1/PKD2 domain-containing protein</fullName>
    </recommendedName>
</protein>
<dbReference type="PANTHER" id="PTHR12127">
    <property type="entry name" value="MUCOLIPIN"/>
    <property type="match status" value="1"/>
</dbReference>
<sequence>MQNLSQIDEEVPKVMFRKHERYYYKVRPHKVDDNWLHSYYIPWVCFLEFAIMLLYFIFGYIHQRTTIDFALDHSKAIDNYFLTGYDFELNDNNGVQDQVFIFFKSKFLKVINETGYRFLRFENEFPCSDLFSSNGFINVDIEYKNKNTKYIFDQSNISQLRAIADSLSSKFDSISLNSVYHIKEQGNMNSIDLAITSKFSNDHDTKIISLDIHHSQIPHVDLYRWKSFLENPLLTIPIIIILFALICIILELISTRSVYVYSHDKALSNFLKPLDVFKKKFDKWTIYSFFVHILSIISCILYVVDSSNFTGSVAVPMIFLALATFFHCFLLIRYVKMKSYTMVVVNVIARAAVKIGAFLVGCIAIFFAYLLLGCSFFGPYNPTFRTFIDGAECLIAVVHGDSISYMFDTSDNRPTINEWYGIIYWFVWIFFSLTIMFNISISIFQEVLLSEITHHDKEQSKIRRRNVPNDQYTFILPVNMKRSF</sequence>
<evidence type="ECO:0000313" key="7">
    <source>
        <dbReference type="EMBL" id="KAK8891686.1"/>
    </source>
</evidence>
<evidence type="ECO:0000256" key="4">
    <source>
        <dbReference type="ARBA" id="ARBA00023136"/>
    </source>
</evidence>
<feature type="transmembrane region" description="Helical" evidence="5">
    <location>
        <begin position="284"/>
        <end position="304"/>
    </location>
</feature>
<feature type="transmembrane region" description="Helical" evidence="5">
    <location>
        <begin position="419"/>
        <end position="439"/>
    </location>
</feature>
<keyword evidence="8" id="KW-1185">Reference proteome</keyword>
<keyword evidence="2 5" id="KW-0812">Transmembrane</keyword>
<feature type="transmembrane region" description="Helical" evidence="5">
    <location>
        <begin position="355"/>
        <end position="378"/>
    </location>
</feature>
<dbReference type="Gene3D" id="1.10.287.70">
    <property type="match status" value="1"/>
</dbReference>
<feature type="transmembrane region" description="Helical" evidence="5">
    <location>
        <begin position="233"/>
        <end position="253"/>
    </location>
</feature>
<keyword evidence="4 5" id="KW-0472">Membrane</keyword>
<dbReference type="InterPro" id="IPR013122">
    <property type="entry name" value="PKD1_2_channel"/>
</dbReference>
<dbReference type="PANTHER" id="PTHR12127:SF7">
    <property type="entry name" value="SD02261P"/>
    <property type="match status" value="1"/>
</dbReference>
<accession>A0ABR2KKT0</accession>
<evidence type="ECO:0000259" key="6">
    <source>
        <dbReference type="Pfam" id="PF08016"/>
    </source>
</evidence>
<comment type="caution">
    <text evidence="7">The sequence shown here is derived from an EMBL/GenBank/DDBJ whole genome shotgun (WGS) entry which is preliminary data.</text>
</comment>
<gene>
    <name evidence="7" type="ORF">M9Y10_028906</name>
</gene>
<proteinExistence type="predicted"/>